<dbReference type="EMBL" id="JBBUKT010000001">
    <property type="protein sequence ID" value="MEK7949091.1"/>
    <property type="molecule type" value="Genomic_DNA"/>
</dbReference>
<evidence type="ECO:0000313" key="2">
    <source>
        <dbReference type="Proteomes" id="UP001371305"/>
    </source>
</evidence>
<name>A0ABU9AN15_9BACT</name>
<dbReference type="RefSeq" id="WP_341402501.1">
    <property type="nucleotide sequence ID" value="NZ_JBBUKT010000001.1"/>
</dbReference>
<dbReference type="Proteomes" id="UP001371305">
    <property type="component" value="Unassembled WGS sequence"/>
</dbReference>
<keyword evidence="2" id="KW-1185">Reference proteome</keyword>
<gene>
    <name evidence="1" type="ORF">WKV53_01215</name>
</gene>
<evidence type="ECO:0000313" key="1">
    <source>
        <dbReference type="EMBL" id="MEK7949091.1"/>
    </source>
</evidence>
<organism evidence="1 2">
    <name type="scientific">Luteolibacter soli</name>
    <dbReference type="NCBI Taxonomy" id="3135280"/>
    <lineage>
        <taxon>Bacteria</taxon>
        <taxon>Pseudomonadati</taxon>
        <taxon>Verrucomicrobiota</taxon>
        <taxon>Verrucomicrobiia</taxon>
        <taxon>Verrucomicrobiales</taxon>
        <taxon>Verrucomicrobiaceae</taxon>
        <taxon>Luteolibacter</taxon>
    </lineage>
</organism>
<sequence>MFIGIIACPAPGAPSSRTVVMSELTGHERYLEEWYDLSTVCQLMSQHQAVFWGCPQETFSVLVSDERHPDFDSYPRSFSARFDSPGKVCLTSAGNLRMALDSPEMWSHPVITSGHSYDDSLFELAAGSYVVTVTQMFRWKSAQFALLRPGAIHYHVHFRLATDEGGPTIPGIPWFEVPTPG</sequence>
<protein>
    <submittedName>
        <fullName evidence="1">Uncharacterized protein</fullName>
    </submittedName>
</protein>
<comment type="caution">
    <text evidence="1">The sequence shown here is derived from an EMBL/GenBank/DDBJ whole genome shotgun (WGS) entry which is preliminary data.</text>
</comment>
<proteinExistence type="predicted"/>
<reference evidence="1 2" key="1">
    <citation type="submission" date="2024-04" db="EMBL/GenBank/DDBJ databases">
        <title>Luteolibacter sp. isolated from soil.</title>
        <authorList>
            <person name="An J."/>
        </authorList>
    </citation>
    <scope>NUCLEOTIDE SEQUENCE [LARGE SCALE GENOMIC DNA]</scope>
    <source>
        <strain evidence="1 2">Y139</strain>
    </source>
</reference>
<accession>A0ABU9AN15</accession>